<keyword evidence="1" id="KW-0812">Transmembrane</keyword>
<evidence type="ECO:0000313" key="3">
    <source>
        <dbReference type="Proteomes" id="UP000095038"/>
    </source>
</evidence>
<feature type="transmembrane region" description="Helical" evidence="1">
    <location>
        <begin position="242"/>
        <end position="268"/>
    </location>
</feature>
<dbReference type="PANTHER" id="PTHR28019">
    <property type="entry name" value="CELL MEMBRANE PROTEIN YLR413W-RELATED"/>
    <property type="match status" value="1"/>
</dbReference>
<keyword evidence="1" id="KW-1133">Transmembrane helix</keyword>
<dbReference type="FunCoup" id="A0A1D2VPC0">
    <property type="interactions" value="63"/>
</dbReference>
<keyword evidence="1" id="KW-0472">Membrane</keyword>
<feature type="transmembrane region" description="Helical" evidence="1">
    <location>
        <begin position="195"/>
        <end position="222"/>
    </location>
</feature>
<name>A0A1D2VPC0_9ASCO</name>
<gene>
    <name evidence="2" type="ORF">ASCRUDRAFT_96063</name>
</gene>
<evidence type="ECO:0000256" key="1">
    <source>
        <dbReference type="SAM" id="Phobius"/>
    </source>
</evidence>
<evidence type="ECO:0000313" key="2">
    <source>
        <dbReference type="EMBL" id="ODV63462.1"/>
    </source>
</evidence>
<sequence length="283" mass="30514">MAVSTFRICVVTLPFILTLTALTLVVLAYCGSQSTLSGIANIYLFRFDLSNLDITKILVSTSSTPISSYVSTYGLSNLNFGLYDVYSVGLWGYCRGTKDANDNIDIVSCYKSSTYFELSIEDIITREITNSQIANSNIRSILTNAQLTLPSAVTSYNSNGVLSRLVFVTMTIGLAFYATQFFLNFSAVKSHVASFFSTFVAFVANTVILIAAGSAVGVAVAFRNKFNDSEEVYGWTSTLGSGAFHGLVWGAFAAGCLSSMGWFFAICFGSTKVDDDKESISSA</sequence>
<feature type="transmembrane region" description="Helical" evidence="1">
    <location>
        <begin position="161"/>
        <end position="183"/>
    </location>
</feature>
<dbReference type="GO" id="GO:0005886">
    <property type="term" value="C:plasma membrane"/>
    <property type="evidence" value="ECO:0007669"/>
    <property type="project" value="InterPro"/>
</dbReference>
<keyword evidence="3" id="KW-1185">Reference proteome</keyword>
<dbReference type="InterPro" id="IPR052413">
    <property type="entry name" value="SUR7_domain"/>
</dbReference>
<dbReference type="RefSeq" id="XP_020049769.1">
    <property type="nucleotide sequence ID" value="XM_020195193.1"/>
</dbReference>
<dbReference type="GeneID" id="30968829"/>
<reference evidence="3" key="1">
    <citation type="submission" date="2016-05" db="EMBL/GenBank/DDBJ databases">
        <title>Comparative genomics of biotechnologically important yeasts.</title>
        <authorList>
            <consortium name="DOE Joint Genome Institute"/>
            <person name="Riley R."/>
            <person name="Haridas S."/>
            <person name="Wolfe K.H."/>
            <person name="Lopes M.R."/>
            <person name="Hittinger C.T."/>
            <person name="Goker M."/>
            <person name="Salamov A."/>
            <person name="Wisecaver J."/>
            <person name="Long T.M."/>
            <person name="Aerts A.L."/>
            <person name="Barry K."/>
            <person name="Choi C."/>
            <person name="Clum A."/>
            <person name="Coughlan A.Y."/>
            <person name="Deshpande S."/>
            <person name="Douglass A.P."/>
            <person name="Hanson S.J."/>
            <person name="Klenk H.-P."/>
            <person name="Labutti K."/>
            <person name="Lapidus A."/>
            <person name="Lindquist E."/>
            <person name="Lipzen A."/>
            <person name="Meier-Kolthoff J.P."/>
            <person name="Ohm R.A."/>
            <person name="Otillar R.P."/>
            <person name="Pangilinan J."/>
            <person name="Peng Y."/>
            <person name="Rokas A."/>
            <person name="Rosa C.A."/>
            <person name="Scheuner C."/>
            <person name="Sibirny A.A."/>
            <person name="Slot J.C."/>
            <person name="Stielow J.B."/>
            <person name="Sun H."/>
            <person name="Kurtzman C.P."/>
            <person name="Blackwell M."/>
            <person name="Grigoriev I.V."/>
            <person name="Jeffries T.W."/>
        </authorList>
    </citation>
    <scope>NUCLEOTIDE SEQUENCE [LARGE SCALE GENOMIC DNA]</scope>
    <source>
        <strain evidence="3">DSM 1968</strain>
    </source>
</reference>
<protein>
    <recommendedName>
        <fullName evidence="4">Integral membrane protein</fullName>
    </recommendedName>
</protein>
<dbReference type="Proteomes" id="UP000095038">
    <property type="component" value="Unassembled WGS sequence"/>
</dbReference>
<dbReference type="InParanoid" id="A0A1D2VPC0"/>
<dbReference type="OrthoDB" id="4480814at2759"/>
<proteinExistence type="predicted"/>
<dbReference type="Pfam" id="PF06687">
    <property type="entry name" value="SUR7"/>
    <property type="match status" value="1"/>
</dbReference>
<dbReference type="GO" id="GO:0031505">
    <property type="term" value="P:fungal-type cell wall organization"/>
    <property type="evidence" value="ECO:0007669"/>
    <property type="project" value="TreeGrafter"/>
</dbReference>
<dbReference type="PANTHER" id="PTHR28019:SF2">
    <property type="entry name" value="CELL MEMBRANE PROTEIN YLR413W-RELATED"/>
    <property type="match status" value="1"/>
</dbReference>
<organism evidence="2 3">
    <name type="scientific">Ascoidea rubescens DSM 1968</name>
    <dbReference type="NCBI Taxonomy" id="1344418"/>
    <lineage>
        <taxon>Eukaryota</taxon>
        <taxon>Fungi</taxon>
        <taxon>Dikarya</taxon>
        <taxon>Ascomycota</taxon>
        <taxon>Saccharomycotina</taxon>
        <taxon>Saccharomycetes</taxon>
        <taxon>Ascoideaceae</taxon>
        <taxon>Ascoidea</taxon>
    </lineage>
</organism>
<dbReference type="AlphaFoldDB" id="A0A1D2VPC0"/>
<accession>A0A1D2VPC0</accession>
<dbReference type="InterPro" id="IPR009571">
    <property type="entry name" value="SUR7/Rim9-like_fungi"/>
</dbReference>
<dbReference type="EMBL" id="KV454475">
    <property type="protein sequence ID" value="ODV63462.1"/>
    <property type="molecule type" value="Genomic_DNA"/>
</dbReference>
<evidence type="ECO:0008006" key="4">
    <source>
        <dbReference type="Google" id="ProtNLM"/>
    </source>
</evidence>
<dbReference type="STRING" id="1344418.A0A1D2VPC0"/>
<dbReference type="GO" id="GO:0051285">
    <property type="term" value="C:cell cortex of cell tip"/>
    <property type="evidence" value="ECO:0007669"/>
    <property type="project" value="TreeGrafter"/>
</dbReference>